<evidence type="ECO:0000313" key="1">
    <source>
        <dbReference type="EMBL" id="KAK4112971.1"/>
    </source>
</evidence>
<dbReference type="AlphaFoldDB" id="A0AAN6YSP1"/>
<dbReference type="GeneID" id="89934514"/>
<accession>A0AAN6YSP1</accession>
<keyword evidence="2" id="KW-1185">Reference proteome</keyword>
<reference evidence="1" key="1">
    <citation type="journal article" date="2023" name="Mol. Phylogenet. Evol.">
        <title>Genome-scale phylogeny and comparative genomics of the fungal order Sordariales.</title>
        <authorList>
            <person name="Hensen N."/>
            <person name="Bonometti L."/>
            <person name="Westerberg I."/>
            <person name="Brannstrom I.O."/>
            <person name="Guillou S."/>
            <person name="Cros-Aarteil S."/>
            <person name="Calhoun S."/>
            <person name="Haridas S."/>
            <person name="Kuo A."/>
            <person name="Mondo S."/>
            <person name="Pangilinan J."/>
            <person name="Riley R."/>
            <person name="LaButti K."/>
            <person name="Andreopoulos B."/>
            <person name="Lipzen A."/>
            <person name="Chen C."/>
            <person name="Yan M."/>
            <person name="Daum C."/>
            <person name="Ng V."/>
            <person name="Clum A."/>
            <person name="Steindorff A."/>
            <person name="Ohm R.A."/>
            <person name="Martin F."/>
            <person name="Silar P."/>
            <person name="Natvig D.O."/>
            <person name="Lalanne C."/>
            <person name="Gautier V."/>
            <person name="Ament-Velasquez S.L."/>
            <person name="Kruys A."/>
            <person name="Hutchinson M.I."/>
            <person name="Powell A.J."/>
            <person name="Barry K."/>
            <person name="Miller A.N."/>
            <person name="Grigoriev I.V."/>
            <person name="Debuchy R."/>
            <person name="Gladieux P."/>
            <person name="Hiltunen Thoren M."/>
            <person name="Johannesson H."/>
        </authorList>
    </citation>
    <scope>NUCLEOTIDE SEQUENCE</scope>
    <source>
        <strain evidence="1">CBS 508.74</strain>
    </source>
</reference>
<reference evidence="1" key="2">
    <citation type="submission" date="2023-05" db="EMBL/GenBank/DDBJ databases">
        <authorList>
            <consortium name="Lawrence Berkeley National Laboratory"/>
            <person name="Steindorff A."/>
            <person name="Hensen N."/>
            <person name="Bonometti L."/>
            <person name="Westerberg I."/>
            <person name="Brannstrom I.O."/>
            <person name="Guillou S."/>
            <person name="Cros-Aarteil S."/>
            <person name="Calhoun S."/>
            <person name="Haridas S."/>
            <person name="Kuo A."/>
            <person name="Mondo S."/>
            <person name="Pangilinan J."/>
            <person name="Riley R."/>
            <person name="Labutti K."/>
            <person name="Andreopoulos B."/>
            <person name="Lipzen A."/>
            <person name="Chen C."/>
            <person name="Yanf M."/>
            <person name="Daum C."/>
            <person name="Ng V."/>
            <person name="Clum A."/>
            <person name="Ohm R."/>
            <person name="Martin F."/>
            <person name="Silar P."/>
            <person name="Natvig D."/>
            <person name="Lalanne C."/>
            <person name="Gautier V."/>
            <person name="Ament-Velasquez S.L."/>
            <person name="Kruys A."/>
            <person name="Hutchinson M.I."/>
            <person name="Powell A.J."/>
            <person name="Barry K."/>
            <person name="Miller A.N."/>
            <person name="Grigoriev I.V."/>
            <person name="Debuchy R."/>
            <person name="Gladieux P."/>
            <person name="Thoren M.H."/>
            <person name="Johannesson H."/>
        </authorList>
    </citation>
    <scope>NUCLEOTIDE SEQUENCE</scope>
    <source>
        <strain evidence="1">CBS 508.74</strain>
    </source>
</reference>
<name>A0AAN6YSP1_9PEZI</name>
<comment type="caution">
    <text evidence="1">The sequence shown here is derived from an EMBL/GenBank/DDBJ whole genome shotgun (WGS) entry which is preliminary data.</text>
</comment>
<dbReference type="EMBL" id="MU853340">
    <property type="protein sequence ID" value="KAK4112971.1"/>
    <property type="molecule type" value="Genomic_DNA"/>
</dbReference>
<evidence type="ECO:0000313" key="2">
    <source>
        <dbReference type="Proteomes" id="UP001302812"/>
    </source>
</evidence>
<sequence>MVQLNNHTNTPYKSGTHGKYFSLVELFNRYHLAAKVCVIYVLDEEALGEGLEVLYGDRELLVVWYDAFEKTVRYRWRSVVDISQEMALINMILIDNYPVWTQAEIGEDYN</sequence>
<proteinExistence type="predicted"/>
<protein>
    <submittedName>
        <fullName evidence="1">Uncharacterized protein</fullName>
    </submittedName>
</protein>
<dbReference type="Proteomes" id="UP001302812">
    <property type="component" value="Unassembled WGS sequence"/>
</dbReference>
<organism evidence="1 2">
    <name type="scientific">Canariomyces notabilis</name>
    <dbReference type="NCBI Taxonomy" id="2074819"/>
    <lineage>
        <taxon>Eukaryota</taxon>
        <taxon>Fungi</taxon>
        <taxon>Dikarya</taxon>
        <taxon>Ascomycota</taxon>
        <taxon>Pezizomycotina</taxon>
        <taxon>Sordariomycetes</taxon>
        <taxon>Sordariomycetidae</taxon>
        <taxon>Sordariales</taxon>
        <taxon>Chaetomiaceae</taxon>
        <taxon>Canariomyces</taxon>
    </lineage>
</organism>
<gene>
    <name evidence="1" type="ORF">N656DRAFT_636254</name>
</gene>
<dbReference type="RefSeq" id="XP_064670541.1">
    <property type="nucleotide sequence ID" value="XM_064810389.1"/>
</dbReference>